<evidence type="ECO:0000256" key="6">
    <source>
        <dbReference type="ARBA" id="ARBA00008299"/>
    </source>
</evidence>
<evidence type="ECO:0000313" key="15">
    <source>
        <dbReference type="EMBL" id="HGU52867.1"/>
    </source>
</evidence>
<dbReference type="InterPro" id="IPR008179">
    <property type="entry name" value="HisE"/>
</dbReference>
<dbReference type="FunFam" id="3.10.20.810:FF:000001">
    <property type="entry name" value="Histidine biosynthesis bifunctional protein HisIE"/>
    <property type="match status" value="1"/>
</dbReference>
<comment type="caution">
    <text evidence="15">The sequence shown here is derived from an EMBL/GenBank/DDBJ whole genome shotgun (WGS) entry which is preliminary data.</text>
</comment>
<evidence type="ECO:0000256" key="5">
    <source>
        <dbReference type="ARBA" id="ARBA00007731"/>
    </source>
</evidence>
<comment type="similarity">
    <text evidence="6 13">In the N-terminal section; belongs to the PRA-CH family.</text>
</comment>
<protein>
    <recommendedName>
        <fullName evidence="13">Histidine biosynthesis bifunctional protein HisIE</fullName>
    </recommendedName>
    <domain>
        <recommendedName>
            <fullName evidence="13">Phosphoribosyl-AMP cyclohydrolase</fullName>
            <shortName evidence="13">PRA-CH</shortName>
            <ecNumber evidence="13">3.5.4.19</ecNumber>
        </recommendedName>
    </domain>
    <domain>
        <recommendedName>
            <fullName evidence="13">Phosphoribosyl-ATP pyrophosphatase</fullName>
            <shortName evidence="13">PRA-PH</shortName>
            <ecNumber evidence="13">3.6.1.31</ecNumber>
        </recommendedName>
    </domain>
</protein>
<evidence type="ECO:0000256" key="9">
    <source>
        <dbReference type="ARBA" id="ARBA00022801"/>
    </source>
</evidence>
<evidence type="ECO:0000256" key="11">
    <source>
        <dbReference type="ARBA" id="ARBA00023102"/>
    </source>
</evidence>
<dbReference type="UniPathway" id="UPA00031">
    <property type="reaction ID" value="UER00007"/>
</dbReference>
<dbReference type="HAMAP" id="MF_01019">
    <property type="entry name" value="HisIE"/>
    <property type="match status" value="1"/>
</dbReference>
<dbReference type="GO" id="GO:0004635">
    <property type="term" value="F:phosphoribosyl-AMP cyclohydrolase activity"/>
    <property type="evidence" value="ECO:0007669"/>
    <property type="project" value="UniProtKB-UniRule"/>
</dbReference>
<sequence>MLLFPVIVQEAKSGEVLMLAYANNEAIELTKSTGYAHFFSRERRKIWKKGETSGNVMKVVEIRKDCDEDAYLYIVNFPDDKVACHTGNRSCFFKSEFISATSSFKPDIFLEHEQKTSMTQENLQAWSVLYKTVLERKNNLPEGSYTAKLFVEGKSKIAKKFGEEAVEVITGYLMNDKENAIWEIADLIYHLTVLMVDMDVTLEDVIKELNRRRK</sequence>
<dbReference type="AlphaFoldDB" id="A0A7V4KD61"/>
<comment type="pathway">
    <text evidence="4 13">Amino-acid biosynthesis; L-histidine biosynthesis; L-histidine from 5-phospho-alpha-D-ribose 1-diphosphate: step 2/9.</text>
</comment>
<gene>
    <name evidence="13" type="primary">hisI</name>
    <name evidence="13" type="synonym">hisIE</name>
    <name evidence="15" type="ORF">ENT78_04995</name>
</gene>
<evidence type="ECO:0000256" key="3">
    <source>
        <dbReference type="ARBA" id="ARBA00005169"/>
    </source>
</evidence>
<proteinExistence type="inferred from homology"/>
<dbReference type="EMBL" id="DSZZ01000228">
    <property type="protein sequence ID" value="HGU52867.1"/>
    <property type="molecule type" value="Genomic_DNA"/>
</dbReference>
<reference evidence="15" key="1">
    <citation type="journal article" date="2020" name="mSystems">
        <title>Genome- and Community-Level Interaction Insights into Carbon Utilization and Element Cycling Functions of Hydrothermarchaeota in Hydrothermal Sediment.</title>
        <authorList>
            <person name="Zhou Z."/>
            <person name="Liu Y."/>
            <person name="Xu W."/>
            <person name="Pan J."/>
            <person name="Luo Z.H."/>
            <person name="Li M."/>
        </authorList>
    </citation>
    <scope>NUCLEOTIDE SEQUENCE [LARGE SCALE GENOMIC DNA]</scope>
    <source>
        <strain evidence="15">SpSt-61</strain>
    </source>
</reference>
<comment type="pathway">
    <text evidence="3 13">Amino-acid biosynthesis; L-histidine biosynthesis; L-histidine from 5-phospho-alpha-D-ribose 1-diphosphate: step 3/9.</text>
</comment>
<keyword evidence="13" id="KW-0963">Cytoplasm</keyword>
<dbReference type="GO" id="GO:0000105">
    <property type="term" value="P:L-histidine biosynthetic process"/>
    <property type="evidence" value="ECO:0007669"/>
    <property type="project" value="UniProtKB-UniRule"/>
</dbReference>
<comment type="catalytic activity">
    <reaction evidence="1 13">
        <text>1-(5-phospho-beta-D-ribosyl)-5'-AMP + H2O = 1-(5-phospho-beta-D-ribosyl)-5-[(5-phospho-beta-D-ribosylamino)methylideneamino]imidazole-4-carboxamide</text>
        <dbReference type="Rhea" id="RHEA:20049"/>
        <dbReference type="ChEBI" id="CHEBI:15377"/>
        <dbReference type="ChEBI" id="CHEBI:58435"/>
        <dbReference type="ChEBI" id="CHEBI:59457"/>
        <dbReference type="EC" id="3.5.4.19"/>
    </reaction>
</comment>
<evidence type="ECO:0000256" key="8">
    <source>
        <dbReference type="ARBA" id="ARBA00022741"/>
    </source>
</evidence>
<dbReference type="GO" id="GO:0004636">
    <property type="term" value="F:phosphoribosyl-ATP diphosphatase activity"/>
    <property type="evidence" value="ECO:0007669"/>
    <property type="project" value="UniProtKB-UniRule"/>
</dbReference>
<feature type="region of interest" description="Phosphoribosyl-AMP cyclohydrolase" evidence="13">
    <location>
        <begin position="1"/>
        <end position="125"/>
    </location>
</feature>
<comment type="catalytic activity">
    <reaction evidence="2 13">
        <text>1-(5-phospho-beta-D-ribosyl)-ATP + H2O = 1-(5-phospho-beta-D-ribosyl)-5'-AMP + diphosphate + H(+)</text>
        <dbReference type="Rhea" id="RHEA:22828"/>
        <dbReference type="ChEBI" id="CHEBI:15377"/>
        <dbReference type="ChEBI" id="CHEBI:15378"/>
        <dbReference type="ChEBI" id="CHEBI:33019"/>
        <dbReference type="ChEBI" id="CHEBI:59457"/>
        <dbReference type="ChEBI" id="CHEBI:73183"/>
        <dbReference type="EC" id="3.6.1.31"/>
    </reaction>
</comment>
<dbReference type="NCBIfam" id="TIGR03188">
    <property type="entry name" value="histidine_hisI"/>
    <property type="match status" value="1"/>
</dbReference>
<dbReference type="Gene3D" id="3.10.20.810">
    <property type="entry name" value="Phosphoribosyl-AMP cyclohydrolase"/>
    <property type="match status" value="1"/>
</dbReference>
<accession>A0A7V4KD61</accession>
<comment type="subcellular location">
    <subcellularLocation>
        <location evidence="13">Cytoplasm</location>
    </subcellularLocation>
</comment>
<dbReference type="SUPFAM" id="SSF141734">
    <property type="entry name" value="HisI-like"/>
    <property type="match status" value="1"/>
</dbReference>
<comment type="similarity">
    <text evidence="5 13">In the C-terminal section; belongs to the PRA-PH family.</text>
</comment>
<feature type="domain" description="Phosphoribosyl-AMP cyclohydrolase" evidence="14">
    <location>
        <begin position="18"/>
        <end position="93"/>
    </location>
</feature>
<keyword evidence="7 13" id="KW-0028">Amino-acid biosynthesis</keyword>
<dbReference type="CDD" id="cd11534">
    <property type="entry name" value="NTP-PPase_HisIE_like"/>
    <property type="match status" value="1"/>
</dbReference>
<keyword evidence="9 13" id="KW-0378">Hydrolase</keyword>
<organism evidence="15">
    <name type="scientific">Fervidobacterium pennivorans</name>
    <dbReference type="NCBI Taxonomy" id="93466"/>
    <lineage>
        <taxon>Bacteria</taxon>
        <taxon>Thermotogati</taxon>
        <taxon>Thermotogota</taxon>
        <taxon>Thermotogae</taxon>
        <taxon>Thermotogales</taxon>
        <taxon>Fervidobacteriaceae</taxon>
        <taxon>Fervidobacterium</taxon>
    </lineage>
</organism>
<feature type="region of interest" description="Phosphoribosyl-ATP pyrophosphohydrolase" evidence="13">
    <location>
        <begin position="126"/>
        <end position="214"/>
    </location>
</feature>
<dbReference type="InterPro" id="IPR023019">
    <property type="entry name" value="His_synth_HisIE"/>
</dbReference>
<keyword evidence="11 13" id="KW-0368">Histidine biosynthesis</keyword>
<keyword evidence="10 13" id="KW-0067">ATP-binding</keyword>
<dbReference type="InterPro" id="IPR002496">
    <property type="entry name" value="PRib_AMP_CycHydrolase_dom"/>
</dbReference>
<keyword evidence="12 13" id="KW-0511">Multifunctional enzyme</keyword>
<dbReference type="PANTHER" id="PTHR42945">
    <property type="entry name" value="HISTIDINE BIOSYNTHESIS BIFUNCTIONAL PROTEIN"/>
    <property type="match status" value="1"/>
</dbReference>
<dbReference type="GO" id="GO:0005737">
    <property type="term" value="C:cytoplasm"/>
    <property type="evidence" value="ECO:0007669"/>
    <property type="project" value="UniProtKB-SubCell"/>
</dbReference>
<evidence type="ECO:0000256" key="10">
    <source>
        <dbReference type="ARBA" id="ARBA00022840"/>
    </source>
</evidence>
<dbReference type="InterPro" id="IPR038019">
    <property type="entry name" value="PRib_AMP_CycHydrolase_sf"/>
</dbReference>
<dbReference type="HAMAP" id="MF_01020">
    <property type="entry name" value="HisE"/>
    <property type="match status" value="1"/>
</dbReference>
<evidence type="ECO:0000256" key="7">
    <source>
        <dbReference type="ARBA" id="ARBA00022605"/>
    </source>
</evidence>
<dbReference type="Pfam" id="PF01503">
    <property type="entry name" value="PRA-PH"/>
    <property type="match status" value="1"/>
</dbReference>
<dbReference type="GO" id="GO:0005524">
    <property type="term" value="F:ATP binding"/>
    <property type="evidence" value="ECO:0007669"/>
    <property type="project" value="UniProtKB-KW"/>
</dbReference>
<name>A0A7V4KD61_FERPE</name>
<dbReference type="Pfam" id="PF01502">
    <property type="entry name" value="PRA-CH"/>
    <property type="match status" value="1"/>
</dbReference>
<dbReference type="EC" id="3.5.4.19" evidence="13"/>
<dbReference type="EC" id="3.6.1.31" evidence="13"/>
<evidence type="ECO:0000256" key="2">
    <source>
        <dbReference type="ARBA" id="ARBA00001460"/>
    </source>
</evidence>
<evidence type="ECO:0000256" key="1">
    <source>
        <dbReference type="ARBA" id="ARBA00000024"/>
    </source>
</evidence>
<evidence type="ECO:0000256" key="13">
    <source>
        <dbReference type="HAMAP-Rule" id="MF_01019"/>
    </source>
</evidence>
<dbReference type="Gene3D" id="1.10.287.1080">
    <property type="entry name" value="MazG-like"/>
    <property type="match status" value="1"/>
</dbReference>
<evidence type="ECO:0000256" key="4">
    <source>
        <dbReference type="ARBA" id="ARBA00005204"/>
    </source>
</evidence>
<evidence type="ECO:0000256" key="12">
    <source>
        <dbReference type="ARBA" id="ARBA00023268"/>
    </source>
</evidence>
<keyword evidence="8 13" id="KW-0547">Nucleotide-binding</keyword>
<dbReference type="InterPro" id="IPR021130">
    <property type="entry name" value="PRib-ATP_PPHydrolase-like"/>
</dbReference>
<dbReference type="NCBIfam" id="NF002747">
    <property type="entry name" value="PRK02759.1"/>
    <property type="match status" value="1"/>
</dbReference>
<dbReference type="SUPFAM" id="SSF101386">
    <property type="entry name" value="all-alpha NTP pyrophosphatases"/>
    <property type="match status" value="1"/>
</dbReference>
<dbReference type="PANTHER" id="PTHR42945:SF1">
    <property type="entry name" value="HISTIDINE BIOSYNTHESIS BIFUNCTIONAL PROTEIN HIS7"/>
    <property type="match status" value="1"/>
</dbReference>
<evidence type="ECO:0000259" key="14">
    <source>
        <dbReference type="Pfam" id="PF01502"/>
    </source>
</evidence>